<evidence type="ECO:0000313" key="7">
    <source>
        <dbReference type="Proteomes" id="UP000077826"/>
    </source>
</evidence>
<evidence type="ECO:0000256" key="1">
    <source>
        <dbReference type="SAM" id="Phobius"/>
    </source>
</evidence>
<feature type="transmembrane region" description="Helical" evidence="1">
    <location>
        <begin position="111"/>
        <end position="136"/>
    </location>
</feature>
<dbReference type="EMBL" id="FLDK01000002">
    <property type="protein sequence ID" value="SBG97968.1"/>
    <property type="molecule type" value="Genomic_DNA"/>
</dbReference>
<dbReference type="EMBL" id="UIXM01000002">
    <property type="protein sequence ID" value="SVS24546.1"/>
    <property type="molecule type" value="Genomic_DNA"/>
</dbReference>
<evidence type="ECO:0000313" key="6">
    <source>
        <dbReference type="EMBL" id="SVS24546.1"/>
    </source>
</evidence>
<reference evidence="3 10" key="3">
    <citation type="submission" date="2018-10" db="EMBL/GenBank/DDBJ databases">
        <authorList>
            <person name="Vanduin D."/>
            <person name="Fouts D."/>
            <person name="Wright M."/>
            <person name="Sutton G."/>
            <person name="Nguyen K."/>
            <person name="Kreiswirth B."/>
            <person name="Chen L."/>
            <person name="Rojas L."/>
            <person name="Hujer A."/>
            <person name="Hujer K."/>
            <person name="Bonomo R."/>
            <person name="Adams M."/>
        </authorList>
    </citation>
    <scope>NUCLEOTIDE SEQUENCE [LARGE SCALE GENOMIC DNA]</scope>
    <source>
        <strain evidence="3 10">CRK0165</strain>
    </source>
</reference>
<dbReference type="AlphaFoldDB" id="A0A168QGJ9"/>
<dbReference type="Proteomes" id="UP000283322">
    <property type="component" value="Unassembled WGS sequence"/>
</dbReference>
<gene>
    <name evidence="3" type="ORF">BL124_00009005</name>
    <name evidence="2" type="ORF">GJJ18_05540</name>
    <name evidence="5" type="ORF">NCTC13465_01601</name>
    <name evidence="4" type="ORF">SAMEA2273558_01182</name>
    <name evidence="6" type="ORF">SAMEA3649733_01210</name>
</gene>
<dbReference type="InterPro" id="IPR036259">
    <property type="entry name" value="MFS_trans_sf"/>
</dbReference>
<evidence type="ECO:0000313" key="8">
    <source>
        <dbReference type="Proteomes" id="UP000251721"/>
    </source>
</evidence>
<evidence type="ECO:0000313" key="10">
    <source>
        <dbReference type="Proteomes" id="UP000283322"/>
    </source>
</evidence>
<reference evidence="6 9" key="2">
    <citation type="submission" date="2018-08" db="EMBL/GenBank/DDBJ databases">
        <authorList>
            <consortium name="Pathogen Informatics"/>
        </authorList>
    </citation>
    <scope>NUCLEOTIDE SEQUENCE [LARGE SCALE GENOMIC DNA]</scope>
    <source>
        <strain evidence="6 9">EuSCAPE_GR114</strain>
        <strain evidence="7">k480</strain>
        <strain evidence="4">K480</strain>
    </source>
</reference>
<feature type="transmembrane region" description="Helical" evidence="1">
    <location>
        <begin position="49"/>
        <end position="67"/>
    </location>
</feature>
<protein>
    <submittedName>
        <fullName evidence="4">MutT-like protein</fullName>
    </submittedName>
</protein>
<dbReference type="EMBL" id="MPYG04000065">
    <property type="protein sequence ID" value="ROG99263.1"/>
    <property type="molecule type" value="Genomic_DNA"/>
</dbReference>
<evidence type="ECO:0000313" key="3">
    <source>
        <dbReference type="EMBL" id="ROG99263.1"/>
    </source>
</evidence>
<dbReference type="Proteomes" id="UP000259497">
    <property type="component" value="Unassembled WGS sequence"/>
</dbReference>
<dbReference type="Proteomes" id="UP000251721">
    <property type="component" value="Unassembled WGS sequence"/>
</dbReference>
<dbReference type="EMBL" id="UAWQ01000011">
    <property type="protein sequence ID" value="SQC43124.1"/>
    <property type="molecule type" value="Genomic_DNA"/>
</dbReference>
<name>A0A168QGJ9_KLEPN</name>
<dbReference type="EMBL" id="WJWF01000004">
    <property type="protein sequence ID" value="MRL34896.1"/>
    <property type="molecule type" value="Genomic_DNA"/>
</dbReference>
<keyword evidence="1" id="KW-0472">Membrane</keyword>
<reference evidence="5 8" key="1">
    <citation type="submission" date="2018-06" db="EMBL/GenBank/DDBJ databases">
        <authorList>
            <consortium name="Pathogen Informatics"/>
            <person name="Doyle S."/>
        </authorList>
    </citation>
    <scope>NUCLEOTIDE SEQUENCE [LARGE SCALE GENOMIC DNA]</scope>
    <source>
        <strain evidence="5 8">NCTC13465</strain>
    </source>
</reference>
<keyword evidence="1" id="KW-0812">Transmembrane</keyword>
<dbReference type="SUPFAM" id="SSF103473">
    <property type="entry name" value="MFS general substrate transporter"/>
    <property type="match status" value="1"/>
</dbReference>
<evidence type="ECO:0000313" key="2">
    <source>
        <dbReference type="EMBL" id="MRL34896.1"/>
    </source>
</evidence>
<evidence type="ECO:0000313" key="5">
    <source>
        <dbReference type="EMBL" id="SQC43124.1"/>
    </source>
</evidence>
<dbReference type="RefSeq" id="WP_004175959.1">
    <property type="nucleotide sequence ID" value="NZ_AP021909.1"/>
</dbReference>
<proteinExistence type="predicted"/>
<keyword evidence="1" id="KW-1133">Transmembrane helix</keyword>
<reference evidence="2" key="4">
    <citation type="submission" date="2019-10" db="EMBL/GenBank/DDBJ databases">
        <title>Molecular typing, antibiotic resistance determination and virulence profiling for 36 multidrug-resistant clinical Klebsiella pneumoniae isolates using second- and third-generation sequencing.</title>
        <authorList>
            <person name="Shelenkov A."/>
            <person name="Mikhaylova Y."/>
            <person name="Yanushevich Y."/>
            <person name="Samoilov A."/>
            <person name="Petrova L."/>
            <person name="Fomina V."/>
            <person name="Gusarov V."/>
            <person name="Zamyatin M."/>
            <person name="Shagin D."/>
        </authorList>
    </citation>
    <scope>NUCLEOTIDE SEQUENCE [LARGE SCALE GENOMIC DNA]</scope>
    <source>
        <strain evidence="2">CriePir115</strain>
    </source>
</reference>
<dbReference type="Proteomes" id="UP000077826">
    <property type="component" value="Unassembled WGS sequence"/>
</dbReference>
<evidence type="ECO:0000313" key="9">
    <source>
        <dbReference type="Proteomes" id="UP000259497"/>
    </source>
</evidence>
<sequence>METNDSILKEIKKYSAHIDRFRARANTHGIWLFIATLGCWGVTEPSIRILAFVMLFFIFLFLLHGSFPGEKRTFKKIHDDIKNKIVDNLTPEQQQERFHDLLIVEKKRKSLVGIIKTTFIFLACYGFYFMSLYYFIQHWHSDKVTACI</sequence>
<feature type="transmembrane region" description="Helical" evidence="1">
    <location>
        <begin position="21"/>
        <end position="43"/>
    </location>
</feature>
<organism evidence="3 10">
    <name type="scientific">Klebsiella pneumoniae</name>
    <dbReference type="NCBI Taxonomy" id="573"/>
    <lineage>
        <taxon>Bacteria</taxon>
        <taxon>Pseudomonadati</taxon>
        <taxon>Pseudomonadota</taxon>
        <taxon>Gammaproteobacteria</taxon>
        <taxon>Enterobacterales</taxon>
        <taxon>Enterobacteriaceae</taxon>
        <taxon>Klebsiella/Raoultella group</taxon>
        <taxon>Klebsiella</taxon>
        <taxon>Klebsiella pneumoniae complex</taxon>
    </lineage>
</organism>
<evidence type="ECO:0000313" key="4">
    <source>
        <dbReference type="EMBL" id="SBG97968.1"/>
    </source>
</evidence>
<accession>A0A168QGJ9</accession>